<dbReference type="PROSITE" id="PS50007">
    <property type="entry name" value="PIPLC_X_DOMAIN"/>
    <property type="match status" value="1"/>
</dbReference>
<protein>
    <recommendedName>
        <fullName evidence="2">Phosphoinositide phospholipase C</fullName>
        <ecNumber evidence="2">3.1.4.11</ecNumber>
    </recommendedName>
</protein>
<dbReference type="InterPro" id="IPR017946">
    <property type="entry name" value="PLC-like_Pdiesterase_TIM-brl"/>
</dbReference>
<dbReference type="InterPro" id="IPR001711">
    <property type="entry name" value="PLipase_C_Pinositol-sp_Y"/>
</dbReference>
<keyword evidence="2" id="KW-0378">Hydrolase</keyword>
<dbReference type="CDD" id="cd00275">
    <property type="entry name" value="C2_PLC_like"/>
    <property type="match status" value="1"/>
</dbReference>
<dbReference type="InterPro" id="IPR000909">
    <property type="entry name" value="PLipase_C_PInositol-sp_X_dom"/>
</dbReference>
<evidence type="ECO:0000313" key="5">
    <source>
        <dbReference type="Proteomes" id="UP000277212"/>
    </source>
</evidence>
<evidence type="ECO:0000256" key="1">
    <source>
        <dbReference type="ARBA" id="ARBA00023224"/>
    </source>
</evidence>
<dbReference type="AlphaFoldDB" id="A0A3M2RY97"/>
<dbReference type="OrthoDB" id="20872at2759"/>
<dbReference type="EMBL" id="NKUJ01000209">
    <property type="protein sequence ID" value="RMJ10278.1"/>
    <property type="molecule type" value="Genomic_DNA"/>
</dbReference>
<sequence length="936" mass="105576">MDLLDLTAAELSQQCLDLFDRCLASRSLTQDIGKDQPSKDQPEAPSAGERLDYKLADFNLWIDGIGALASSKASLDWRLNERPIDLALVKGNLVMLYQSLEDYADLQDKHQALEEAILDIEAALGSLASLALAVRRTGKRSRLHKADRLFNEGEHSELKQHLECIAVLRPTEKGYSSRRFKQKLEVLTPVQQRLVTANLRRRNRFLQARRHSTGLKRRNPELSSVSEDPVNQAHQPVFSPNLEIPIPAPSVIEQPLKLLKNSDAPTISGTSASVPESKLRYTDPSLKKPEVSTARTEVTRITATAHYPRPQLADDNQHMFQCPCCYQTMPVQEVKTNARWRIRKVFNLGTAQQDLQDETDPPPPLYRAAVDLFTRLKDQEETLSIMTFNAFLRQQRPSGHEYDEVFSIKETYGFAAFYNAWVDLGTSAQGPLPPKDLSMPLAHYFISSSYNTYISGNRTFVASRGSAEIYRDILMQGCRYVEIDVWNGYPIEPETKNSSLGQQLNALASKVSKWPKAGERGEPGEPVVTYDQTVATRSGFREVCAVIGTSAFVNNDLPVIVSLEVHADAGQQEVMVRIMKEEWGELLLDEPLEAYDPRFRLPTLGDLRRRILVKVKRSPAILTENDSPSNSEIWIQALSSVGDSSTKTNPSKVVICHALSELGVYTQSEAFRSLDTPAARRPAHIFSLSERSLLELNRSDRLRLLRHNKHYLMRCFPSGSRVDSSNLDPTLFWRLGVQMVGMNWQHLDEGMMLHHGMFTDEDGWVLKPTGYRSADETRYDAIPAGYRDINITIFSGFDIPDDAEDGQGNIGGDKRVLRPQVKVELHCPRYGSDESLYKFSTKTGKTKNPRFGATGSTASFLAKWEPPELSFVRFKVVDDQKSSYFQPLLGWACIRLDRLREGYRLIELFDAEGHPTSGLLLISYSNKERGFRMEIS</sequence>
<dbReference type="SMART" id="SM00239">
    <property type="entry name" value="C2"/>
    <property type="match status" value="1"/>
</dbReference>
<comment type="catalytic activity">
    <reaction evidence="2">
        <text>a 1,2-diacyl-sn-glycero-3-phospho-(1D-myo-inositol-4,5-bisphosphate) + H2O = 1D-myo-inositol 1,4,5-trisphosphate + a 1,2-diacyl-sn-glycerol + H(+)</text>
        <dbReference type="Rhea" id="RHEA:33179"/>
        <dbReference type="ChEBI" id="CHEBI:15377"/>
        <dbReference type="ChEBI" id="CHEBI:15378"/>
        <dbReference type="ChEBI" id="CHEBI:17815"/>
        <dbReference type="ChEBI" id="CHEBI:58456"/>
        <dbReference type="ChEBI" id="CHEBI:203600"/>
        <dbReference type="EC" id="3.1.4.11"/>
    </reaction>
</comment>
<keyword evidence="1" id="KW-0807">Transducer</keyword>
<organism evidence="4 5">
    <name type="scientific">Fusarium kuroshium</name>
    <dbReference type="NCBI Taxonomy" id="2010991"/>
    <lineage>
        <taxon>Eukaryota</taxon>
        <taxon>Fungi</taxon>
        <taxon>Dikarya</taxon>
        <taxon>Ascomycota</taxon>
        <taxon>Pezizomycotina</taxon>
        <taxon>Sordariomycetes</taxon>
        <taxon>Hypocreomycetidae</taxon>
        <taxon>Hypocreales</taxon>
        <taxon>Nectriaceae</taxon>
        <taxon>Fusarium</taxon>
        <taxon>Fusarium solani species complex</taxon>
    </lineage>
</organism>
<dbReference type="PROSITE" id="PS50008">
    <property type="entry name" value="PIPLC_Y_DOMAIN"/>
    <property type="match status" value="1"/>
</dbReference>
<dbReference type="GO" id="GO:0016042">
    <property type="term" value="P:lipid catabolic process"/>
    <property type="evidence" value="ECO:0007669"/>
    <property type="project" value="UniProtKB-KW"/>
</dbReference>
<dbReference type="Gene3D" id="3.20.20.190">
    <property type="entry name" value="Phosphatidylinositol (PI) phosphodiesterase"/>
    <property type="match status" value="1"/>
</dbReference>
<evidence type="ECO:0000256" key="2">
    <source>
        <dbReference type="RuleBase" id="RU361133"/>
    </source>
</evidence>
<reference evidence="4 5" key="1">
    <citation type="submission" date="2017-06" db="EMBL/GenBank/DDBJ databases">
        <title>Comparative genomic analysis of Ambrosia Fusariam Clade fungi.</title>
        <authorList>
            <person name="Stajich J.E."/>
            <person name="Carrillo J."/>
            <person name="Kijimoto T."/>
            <person name="Eskalen A."/>
            <person name="O'Donnell K."/>
            <person name="Kasson M."/>
        </authorList>
    </citation>
    <scope>NUCLEOTIDE SEQUENCE [LARGE SCALE GENOMIC DNA]</scope>
    <source>
        <strain evidence="4">UCR3666</strain>
    </source>
</reference>
<keyword evidence="2" id="KW-0443">Lipid metabolism</keyword>
<gene>
    <name evidence="4" type="ORF">CDV36_010111</name>
</gene>
<feature type="domain" description="PI-PLC Y-box" evidence="3">
    <location>
        <begin position="659"/>
        <end position="771"/>
    </location>
</feature>
<dbReference type="SMART" id="SM00148">
    <property type="entry name" value="PLCXc"/>
    <property type="match status" value="1"/>
</dbReference>
<accession>A0A3M2RY97</accession>
<dbReference type="EC" id="3.1.4.11" evidence="2"/>
<keyword evidence="2" id="KW-0442">Lipid degradation</keyword>
<dbReference type="InterPro" id="IPR000008">
    <property type="entry name" value="C2_dom"/>
</dbReference>
<dbReference type="GO" id="GO:0004435">
    <property type="term" value="F:phosphatidylinositol-4,5-bisphosphate phospholipase C activity"/>
    <property type="evidence" value="ECO:0007669"/>
    <property type="project" value="UniProtKB-EC"/>
</dbReference>
<dbReference type="PANTHER" id="PTHR10336:SF82">
    <property type="entry name" value="PHOSPHOINOSITIDE PHOSPHOLIPASE C"/>
    <property type="match status" value="1"/>
</dbReference>
<dbReference type="SUPFAM" id="SSF51695">
    <property type="entry name" value="PLC-like phosphodiesterases"/>
    <property type="match status" value="1"/>
</dbReference>
<dbReference type="PRINTS" id="PR00390">
    <property type="entry name" value="PHPHLIPASEC"/>
</dbReference>
<proteinExistence type="predicted"/>
<name>A0A3M2RY97_9HYPO</name>
<dbReference type="SMART" id="SM00149">
    <property type="entry name" value="PLCYc"/>
    <property type="match status" value="1"/>
</dbReference>
<dbReference type="GO" id="GO:0051209">
    <property type="term" value="P:release of sequestered calcium ion into cytosol"/>
    <property type="evidence" value="ECO:0007669"/>
    <property type="project" value="TreeGrafter"/>
</dbReference>
<dbReference type="Pfam" id="PF00387">
    <property type="entry name" value="PI-PLC-Y"/>
    <property type="match status" value="1"/>
</dbReference>
<dbReference type="InterPro" id="IPR035892">
    <property type="entry name" value="C2_domain_sf"/>
</dbReference>
<dbReference type="Pfam" id="PF00388">
    <property type="entry name" value="PI-PLC-X"/>
    <property type="match status" value="1"/>
</dbReference>
<evidence type="ECO:0000259" key="3">
    <source>
        <dbReference type="PROSITE" id="PS50008"/>
    </source>
</evidence>
<dbReference type="GO" id="GO:0048015">
    <property type="term" value="P:phosphatidylinositol-mediated signaling"/>
    <property type="evidence" value="ECO:0007669"/>
    <property type="project" value="TreeGrafter"/>
</dbReference>
<comment type="caution">
    <text evidence="4">The sequence shown here is derived from an EMBL/GenBank/DDBJ whole genome shotgun (WGS) entry which is preliminary data.</text>
</comment>
<dbReference type="Gene3D" id="2.60.40.150">
    <property type="entry name" value="C2 domain"/>
    <property type="match status" value="1"/>
</dbReference>
<dbReference type="STRING" id="2010991.A0A3M2RY97"/>
<dbReference type="Proteomes" id="UP000277212">
    <property type="component" value="Unassembled WGS sequence"/>
</dbReference>
<dbReference type="SUPFAM" id="SSF49562">
    <property type="entry name" value="C2 domain (Calcium/lipid-binding domain, CaLB)"/>
    <property type="match status" value="1"/>
</dbReference>
<dbReference type="InterPro" id="IPR001192">
    <property type="entry name" value="PI-PLC_fam"/>
</dbReference>
<keyword evidence="5" id="KW-1185">Reference proteome</keyword>
<dbReference type="PANTHER" id="PTHR10336">
    <property type="entry name" value="PHOSPHOINOSITIDE-SPECIFIC PHOSPHOLIPASE C FAMILY PROTEIN"/>
    <property type="match status" value="1"/>
</dbReference>
<evidence type="ECO:0000313" key="4">
    <source>
        <dbReference type="EMBL" id="RMJ10278.1"/>
    </source>
</evidence>